<sequence length="144" mass="15762">MSEPRRPIPCVGVVCFRGPEVLLIQRGKAPRLGQWSIPGGRMEFGETAQEGALRELAEETGVRAQILGLIDVVDSIDLETDWHGVLVDYAARWTGGEAVAGDDAMAAAFVPLEEALERVGWSETRRVIEEAWARFGEAINESLD</sequence>
<dbReference type="AlphaFoldDB" id="A0A975FYR6"/>
<protein>
    <submittedName>
        <fullName evidence="5">NUDIX hydrolase</fullName>
    </submittedName>
</protein>
<name>A0A975FYR6_9CAUL</name>
<keyword evidence="6" id="KW-1185">Reference proteome</keyword>
<dbReference type="KEGG" id="caul:KCG34_20010"/>
<evidence type="ECO:0000313" key="5">
    <source>
        <dbReference type="EMBL" id="QUD87312.1"/>
    </source>
</evidence>
<evidence type="ECO:0000256" key="1">
    <source>
        <dbReference type="ARBA" id="ARBA00001946"/>
    </source>
</evidence>
<reference evidence="5" key="1">
    <citation type="submission" date="2021-04" db="EMBL/GenBank/DDBJ databases">
        <title>The complete genome sequence of Caulobacter sp. S6.</title>
        <authorList>
            <person name="Tang Y."/>
            <person name="Ouyang W."/>
            <person name="Liu Q."/>
            <person name="Huang B."/>
            <person name="Guo Z."/>
            <person name="Lei P."/>
        </authorList>
    </citation>
    <scope>NUCLEOTIDE SEQUENCE</scope>
    <source>
        <strain evidence="5">S6</strain>
    </source>
</reference>
<dbReference type="SUPFAM" id="SSF55811">
    <property type="entry name" value="Nudix"/>
    <property type="match status" value="1"/>
</dbReference>
<keyword evidence="2 3" id="KW-0378">Hydrolase</keyword>
<dbReference type="RefSeq" id="WP_211937364.1">
    <property type="nucleotide sequence ID" value="NZ_CP073078.1"/>
</dbReference>
<dbReference type="InterPro" id="IPR020476">
    <property type="entry name" value="Nudix_hydrolase"/>
</dbReference>
<dbReference type="CDD" id="cd04673">
    <property type="entry name" value="NUDIX_ADPRase"/>
    <property type="match status" value="1"/>
</dbReference>
<dbReference type="InterPro" id="IPR000086">
    <property type="entry name" value="NUDIX_hydrolase_dom"/>
</dbReference>
<dbReference type="Pfam" id="PF00293">
    <property type="entry name" value="NUDIX"/>
    <property type="match status" value="1"/>
</dbReference>
<comment type="similarity">
    <text evidence="3">Belongs to the Nudix hydrolase family.</text>
</comment>
<evidence type="ECO:0000256" key="2">
    <source>
        <dbReference type="ARBA" id="ARBA00022801"/>
    </source>
</evidence>
<dbReference type="InterPro" id="IPR015797">
    <property type="entry name" value="NUDIX_hydrolase-like_dom_sf"/>
</dbReference>
<dbReference type="PANTHER" id="PTHR43736:SF1">
    <property type="entry name" value="DIHYDRONEOPTERIN TRIPHOSPHATE DIPHOSPHATASE"/>
    <property type="match status" value="1"/>
</dbReference>
<dbReference type="GO" id="GO:0016787">
    <property type="term" value="F:hydrolase activity"/>
    <property type="evidence" value="ECO:0007669"/>
    <property type="project" value="UniProtKB-KW"/>
</dbReference>
<feature type="domain" description="Nudix hydrolase" evidence="4">
    <location>
        <begin position="6"/>
        <end position="135"/>
    </location>
</feature>
<accession>A0A975FYR6</accession>
<dbReference type="PROSITE" id="PS00893">
    <property type="entry name" value="NUDIX_BOX"/>
    <property type="match status" value="1"/>
</dbReference>
<dbReference type="PROSITE" id="PS51462">
    <property type="entry name" value="NUDIX"/>
    <property type="match status" value="1"/>
</dbReference>
<dbReference type="EMBL" id="CP073078">
    <property type="protein sequence ID" value="QUD87312.1"/>
    <property type="molecule type" value="Genomic_DNA"/>
</dbReference>
<proteinExistence type="inferred from homology"/>
<gene>
    <name evidence="5" type="ORF">KCG34_20010</name>
</gene>
<dbReference type="PRINTS" id="PR00502">
    <property type="entry name" value="NUDIXFAMILY"/>
</dbReference>
<comment type="cofactor">
    <cofactor evidence="1">
        <name>Mg(2+)</name>
        <dbReference type="ChEBI" id="CHEBI:18420"/>
    </cofactor>
</comment>
<dbReference type="Proteomes" id="UP000676409">
    <property type="component" value="Chromosome"/>
</dbReference>
<dbReference type="PANTHER" id="PTHR43736">
    <property type="entry name" value="ADP-RIBOSE PYROPHOSPHATASE"/>
    <property type="match status" value="1"/>
</dbReference>
<dbReference type="Gene3D" id="3.90.79.10">
    <property type="entry name" value="Nucleoside Triphosphate Pyrophosphohydrolase"/>
    <property type="match status" value="1"/>
</dbReference>
<evidence type="ECO:0000313" key="6">
    <source>
        <dbReference type="Proteomes" id="UP000676409"/>
    </source>
</evidence>
<dbReference type="InterPro" id="IPR020084">
    <property type="entry name" value="NUDIX_hydrolase_CS"/>
</dbReference>
<organism evidence="5 6">
    <name type="scientific">Phenylobacterium montanum</name>
    <dbReference type="NCBI Taxonomy" id="2823693"/>
    <lineage>
        <taxon>Bacteria</taxon>
        <taxon>Pseudomonadati</taxon>
        <taxon>Pseudomonadota</taxon>
        <taxon>Alphaproteobacteria</taxon>
        <taxon>Caulobacterales</taxon>
        <taxon>Caulobacteraceae</taxon>
        <taxon>Phenylobacterium</taxon>
    </lineage>
</organism>
<evidence type="ECO:0000259" key="4">
    <source>
        <dbReference type="PROSITE" id="PS51462"/>
    </source>
</evidence>
<evidence type="ECO:0000256" key="3">
    <source>
        <dbReference type="RuleBase" id="RU003476"/>
    </source>
</evidence>